<dbReference type="InterPro" id="IPR006157">
    <property type="entry name" value="FolB_dom"/>
</dbReference>
<dbReference type="InterPro" id="IPR043133">
    <property type="entry name" value="GTP-CH-I_C/QueF"/>
</dbReference>
<reference evidence="8 9" key="1">
    <citation type="submission" date="2023-12" db="EMBL/GenBank/DDBJ databases">
        <title>A. evansii MAY27, complete genome.</title>
        <authorList>
            <person name="Wang Y."/>
        </authorList>
    </citation>
    <scope>NUCLEOTIDE SEQUENCE [LARGE SCALE GENOMIC DNA]</scope>
    <source>
        <strain evidence="8 9">MAY27</strain>
    </source>
</reference>
<evidence type="ECO:0000313" key="9">
    <source>
        <dbReference type="Proteomes" id="UP001626593"/>
    </source>
</evidence>
<dbReference type="EMBL" id="CP141259">
    <property type="protein sequence ID" value="WRL48431.1"/>
    <property type="molecule type" value="Genomic_DNA"/>
</dbReference>
<dbReference type="Gene3D" id="3.30.1130.10">
    <property type="match status" value="1"/>
</dbReference>
<dbReference type="Proteomes" id="UP001626593">
    <property type="component" value="Chromosome"/>
</dbReference>
<proteinExistence type="inferred from homology"/>
<dbReference type="NCBIfam" id="TIGR00526">
    <property type="entry name" value="folB_dom"/>
    <property type="match status" value="1"/>
</dbReference>
<gene>
    <name evidence="8" type="primary">folB</name>
    <name evidence="8" type="ORF">U5817_10370</name>
</gene>
<evidence type="ECO:0000256" key="4">
    <source>
        <dbReference type="ARBA" id="ARBA00022909"/>
    </source>
</evidence>
<keyword evidence="5 6" id="KW-0456">Lyase</keyword>
<dbReference type="SMART" id="SM00905">
    <property type="entry name" value="FolB"/>
    <property type="match status" value="1"/>
</dbReference>
<evidence type="ECO:0000256" key="6">
    <source>
        <dbReference type="RuleBase" id="RU362079"/>
    </source>
</evidence>
<feature type="domain" description="Dihydroneopterin aldolase/epimerase" evidence="7">
    <location>
        <begin position="35"/>
        <end position="145"/>
    </location>
</feature>
<evidence type="ECO:0000256" key="5">
    <source>
        <dbReference type="ARBA" id="ARBA00023239"/>
    </source>
</evidence>
<organism evidence="8 9">
    <name type="scientific">Aromatoleum evansii</name>
    <name type="common">Azoarcus evansii</name>
    <dbReference type="NCBI Taxonomy" id="59406"/>
    <lineage>
        <taxon>Bacteria</taxon>
        <taxon>Pseudomonadati</taxon>
        <taxon>Pseudomonadota</taxon>
        <taxon>Betaproteobacteria</taxon>
        <taxon>Rhodocyclales</taxon>
        <taxon>Rhodocyclaceae</taxon>
        <taxon>Aromatoleum</taxon>
    </lineage>
</organism>
<accession>A0ABZ1AUW1</accession>
<name>A0ABZ1AUW1_AROEV</name>
<evidence type="ECO:0000256" key="2">
    <source>
        <dbReference type="ARBA" id="ARBA00005013"/>
    </source>
</evidence>
<dbReference type="PANTHER" id="PTHR42844">
    <property type="entry name" value="DIHYDRONEOPTERIN ALDOLASE 1-RELATED"/>
    <property type="match status" value="1"/>
</dbReference>
<sequence length="152" mass="16152">MKLDRIEAPASVRALPGLVVPVGPATVAAPCEDTIFLRGVRVEALIGVYEHERHAPQPLVIDLELGLQHARCCASDDLRDAVDYGQVLAAVRRLAQVNRAVLLEAFAQNVADALFAGFELSSVAISVSKPAIFDAADSVGVSIRRRRAAADA</sequence>
<keyword evidence="4 6" id="KW-0289">Folate biosynthesis</keyword>
<dbReference type="InterPro" id="IPR006156">
    <property type="entry name" value="Dihydroneopterin_aldolase"/>
</dbReference>
<protein>
    <recommendedName>
        <fullName evidence="6">7,8-dihydroneopterin aldolase</fullName>
        <ecNumber evidence="6">4.1.2.25</ecNumber>
    </recommendedName>
</protein>
<evidence type="ECO:0000313" key="8">
    <source>
        <dbReference type="EMBL" id="WRL48431.1"/>
    </source>
</evidence>
<comment type="function">
    <text evidence="6">Catalyzes the conversion of 7,8-dihydroneopterin to 6-hydroxymethyl-7,8-dihydropterin.</text>
</comment>
<dbReference type="Pfam" id="PF02152">
    <property type="entry name" value="FolB"/>
    <property type="match status" value="1"/>
</dbReference>
<evidence type="ECO:0000259" key="7">
    <source>
        <dbReference type="SMART" id="SM00905"/>
    </source>
</evidence>
<evidence type="ECO:0000256" key="1">
    <source>
        <dbReference type="ARBA" id="ARBA00001353"/>
    </source>
</evidence>
<comment type="similarity">
    <text evidence="3 6">Belongs to the DHNA family.</text>
</comment>
<dbReference type="SUPFAM" id="SSF55620">
    <property type="entry name" value="Tetrahydrobiopterin biosynthesis enzymes-like"/>
    <property type="match status" value="1"/>
</dbReference>
<keyword evidence="9" id="KW-1185">Reference proteome</keyword>
<evidence type="ECO:0000256" key="3">
    <source>
        <dbReference type="ARBA" id="ARBA00005708"/>
    </source>
</evidence>
<comment type="catalytic activity">
    <reaction evidence="1 6">
        <text>7,8-dihydroneopterin = 6-hydroxymethyl-7,8-dihydropterin + glycolaldehyde</text>
        <dbReference type="Rhea" id="RHEA:10540"/>
        <dbReference type="ChEBI" id="CHEBI:17001"/>
        <dbReference type="ChEBI" id="CHEBI:17071"/>
        <dbReference type="ChEBI" id="CHEBI:44841"/>
        <dbReference type="EC" id="4.1.2.25"/>
    </reaction>
</comment>
<dbReference type="GO" id="GO:0004150">
    <property type="term" value="F:dihydroneopterin aldolase activity"/>
    <property type="evidence" value="ECO:0007669"/>
    <property type="project" value="UniProtKB-EC"/>
</dbReference>
<dbReference type="RefSeq" id="WP_407280672.1">
    <property type="nucleotide sequence ID" value="NZ_CP141259.1"/>
</dbReference>
<dbReference type="NCBIfam" id="TIGR00525">
    <property type="entry name" value="folB"/>
    <property type="match status" value="1"/>
</dbReference>
<dbReference type="PANTHER" id="PTHR42844:SF1">
    <property type="entry name" value="DIHYDRONEOPTERIN ALDOLASE 1-RELATED"/>
    <property type="match status" value="1"/>
</dbReference>
<comment type="pathway">
    <text evidence="2 6">Cofactor biosynthesis; tetrahydrofolate biosynthesis; 2-amino-4-hydroxy-6-hydroxymethyl-7,8-dihydropteridine diphosphate from 7,8-dihydroneopterin triphosphate: step 3/4.</text>
</comment>
<dbReference type="EC" id="4.1.2.25" evidence="6"/>